<evidence type="ECO:0000256" key="2">
    <source>
        <dbReference type="ARBA" id="ARBA00022771"/>
    </source>
</evidence>
<name>A0A3Q2GFR3_CYPVA</name>
<organism evidence="6 7">
    <name type="scientific">Cyprinodon variegatus</name>
    <name type="common">Sheepshead minnow</name>
    <dbReference type="NCBI Taxonomy" id="28743"/>
    <lineage>
        <taxon>Eukaryota</taxon>
        <taxon>Metazoa</taxon>
        <taxon>Chordata</taxon>
        <taxon>Craniata</taxon>
        <taxon>Vertebrata</taxon>
        <taxon>Euteleostomi</taxon>
        <taxon>Actinopterygii</taxon>
        <taxon>Neopterygii</taxon>
        <taxon>Teleostei</taxon>
        <taxon>Neoteleostei</taxon>
        <taxon>Acanthomorphata</taxon>
        <taxon>Ovalentaria</taxon>
        <taxon>Atherinomorphae</taxon>
        <taxon>Cyprinodontiformes</taxon>
        <taxon>Cyprinodontidae</taxon>
        <taxon>Cyprinodon</taxon>
    </lineage>
</organism>
<dbReference type="Ensembl" id="ENSCVAT00000003172.1">
    <property type="protein sequence ID" value="ENSCVAP00000024840.1"/>
    <property type="gene ID" value="ENSCVAG00000009183.1"/>
</dbReference>
<reference evidence="6" key="2">
    <citation type="submission" date="2025-09" db="UniProtKB">
        <authorList>
            <consortium name="Ensembl"/>
        </authorList>
    </citation>
    <scope>IDENTIFICATION</scope>
</reference>
<keyword evidence="1" id="KW-0479">Metal-binding</keyword>
<dbReference type="GO" id="GO:0003677">
    <property type="term" value="F:DNA binding"/>
    <property type="evidence" value="ECO:0007669"/>
    <property type="project" value="UniProtKB-KW"/>
</dbReference>
<evidence type="ECO:0000256" key="3">
    <source>
        <dbReference type="ARBA" id="ARBA00022833"/>
    </source>
</evidence>
<feature type="domain" description="THAP-type" evidence="5">
    <location>
        <begin position="9"/>
        <end position="42"/>
    </location>
</feature>
<dbReference type="InterPro" id="IPR006612">
    <property type="entry name" value="THAP_Znf"/>
</dbReference>
<accession>A0A3Q2GFR3</accession>
<evidence type="ECO:0000256" key="4">
    <source>
        <dbReference type="ARBA" id="ARBA00023125"/>
    </source>
</evidence>
<proteinExistence type="predicted"/>
<keyword evidence="2" id="KW-0863">Zinc-finger</keyword>
<evidence type="ECO:0000259" key="5">
    <source>
        <dbReference type="Pfam" id="PF05485"/>
    </source>
</evidence>
<sequence>MSQHHVRKCSVPGCTEKGENFHSLPKDPRTRQAWIIFLICSKYFTKDRFQNLGQFKAGFAKLFLFFYLKYKLYKYIFLFTILV</sequence>
<keyword evidence="3" id="KW-0862">Zinc</keyword>
<evidence type="ECO:0000313" key="7">
    <source>
        <dbReference type="Proteomes" id="UP000265020"/>
    </source>
</evidence>
<evidence type="ECO:0000256" key="1">
    <source>
        <dbReference type="ARBA" id="ARBA00022723"/>
    </source>
</evidence>
<dbReference type="SUPFAM" id="SSF57716">
    <property type="entry name" value="Glucocorticoid receptor-like (DNA-binding domain)"/>
    <property type="match status" value="1"/>
</dbReference>
<dbReference type="Proteomes" id="UP000265020">
    <property type="component" value="Unassembled WGS sequence"/>
</dbReference>
<dbReference type="AlphaFoldDB" id="A0A3Q2GFR3"/>
<dbReference type="GeneTree" id="ENSGT00940000179090"/>
<dbReference type="Pfam" id="PF05485">
    <property type="entry name" value="THAP"/>
    <property type="match status" value="1"/>
</dbReference>
<evidence type="ECO:0000313" key="6">
    <source>
        <dbReference type="Ensembl" id="ENSCVAP00000024840.1"/>
    </source>
</evidence>
<keyword evidence="4" id="KW-0238">DNA-binding</keyword>
<dbReference type="GO" id="GO:0008270">
    <property type="term" value="F:zinc ion binding"/>
    <property type="evidence" value="ECO:0007669"/>
    <property type="project" value="UniProtKB-KW"/>
</dbReference>
<protein>
    <recommendedName>
        <fullName evidence="5">THAP-type domain-containing protein</fullName>
    </recommendedName>
</protein>
<reference evidence="6" key="1">
    <citation type="submission" date="2025-08" db="UniProtKB">
        <authorList>
            <consortium name="Ensembl"/>
        </authorList>
    </citation>
    <scope>IDENTIFICATION</scope>
</reference>
<keyword evidence="7" id="KW-1185">Reference proteome</keyword>